<evidence type="ECO:0000313" key="4">
    <source>
        <dbReference type="Proteomes" id="UP000554286"/>
    </source>
</evidence>
<keyword evidence="2" id="KW-0812">Transmembrane</keyword>
<feature type="region of interest" description="Disordered" evidence="1">
    <location>
        <begin position="85"/>
        <end position="133"/>
    </location>
</feature>
<dbReference type="AlphaFoldDB" id="A0A7W6WAJ2"/>
<name>A0A7W6WAJ2_9PROT</name>
<feature type="transmembrane region" description="Helical" evidence="2">
    <location>
        <begin position="58"/>
        <end position="79"/>
    </location>
</feature>
<organism evidence="3 4">
    <name type="scientific">Roseospira visakhapatnamensis</name>
    <dbReference type="NCBI Taxonomy" id="390880"/>
    <lineage>
        <taxon>Bacteria</taxon>
        <taxon>Pseudomonadati</taxon>
        <taxon>Pseudomonadota</taxon>
        <taxon>Alphaproteobacteria</taxon>
        <taxon>Rhodospirillales</taxon>
        <taxon>Rhodospirillaceae</taxon>
        <taxon>Roseospira</taxon>
    </lineage>
</organism>
<dbReference type="RefSeq" id="WP_184045095.1">
    <property type="nucleotide sequence ID" value="NZ_JACIGK010000014.1"/>
</dbReference>
<sequence length="133" mass="14161">MRVFLTVVLPLLTPSLLYVIWLVVRARLVASARGGAVPDDGPGADGSAPAPRFVGDTVPWMTLTLSGAALTVAVTLALYTTQSVGTPDSIYIPPRYEDGRIIPSQNVPRVDPTQDQDEDEDEDTGAADVDPTR</sequence>
<accession>A0A7W6WAJ2</accession>
<reference evidence="3 4" key="1">
    <citation type="submission" date="2020-08" db="EMBL/GenBank/DDBJ databases">
        <title>Genome sequencing of Purple Non-Sulfur Bacteria from various extreme environments.</title>
        <authorList>
            <person name="Mayer M."/>
        </authorList>
    </citation>
    <scope>NUCLEOTIDE SEQUENCE [LARGE SCALE GENOMIC DNA]</scope>
    <source>
        <strain evidence="3 4">JA131</strain>
    </source>
</reference>
<keyword evidence="2" id="KW-1133">Transmembrane helix</keyword>
<dbReference type="EMBL" id="JACIGK010000014">
    <property type="protein sequence ID" value="MBB4266556.1"/>
    <property type="molecule type" value="Genomic_DNA"/>
</dbReference>
<evidence type="ECO:0000256" key="2">
    <source>
        <dbReference type="SAM" id="Phobius"/>
    </source>
</evidence>
<comment type="caution">
    <text evidence="3">The sequence shown here is derived from an EMBL/GenBank/DDBJ whole genome shotgun (WGS) entry which is preliminary data.</text>
</comment>
<keyword evidence="2" id="KW-0472">Membrane</keyword>
<keyword evidence="4" id="KW-1185">Reference proteome</keyword>
<proteinExistence type="predicted"/>
<evidence type="ECO:0000313" key="3">
    <source>
        <dbReference type="EMBL" id="MBB4266556.1"/>
    </source>
</evidence>
<dbReference type="Proteomes" id="UP000554286">
    <property type="component" value="Unassembled WGS sequence"/>
</dbReference>
<evidence type="ECO:0000256" key="1">
    <source>
        <dbReference type="SAM" id="MobiDB-lite"/>
    </source>
</evidence>
<gene>
    <name evidence="3" type="ORF">GGD89_002188</name>
</gene>
<protein>
    <submittedName>
        <fullName evidence="3">Uncharacterized protein</fullName>
    </submittedName>
</protein>
<feature type="compositionally biased region" description="Acidic residues" evidence="1">
    <location>
        <begin position="114"/>
        <end position="125"/>
    </location>
</feature>